<feature type="compositionally biased region" description="Basic and acidic residues" evidence="1">
    <location>
        <begin position="206"/>
        <end position="237"/>
    </location>
</feature>
<proteinExistence type="predicted"/>
<dbReference type="GO" id="GO:0005524">
    <property type="term" value="F:ATP binding"/>
    <property type="evidence" value="ECO:0007669"/>
    <property type="project" value="UniProtKB-KW"/>
</dbReference>
<feature type="region of interest" description="Disordered" evidence="1">
    <location>
        <begin position="1"/>
        <end position="65"/>
    </location>
</feature>
<feature type="compositionally biased region" description="Basic and acidic residues" evidence="1">
    <location>
        <begin position="413"/>
        <end position="430"/>
    </location>
</feature>
<organism evidence="2">
    <name type="scientific">uncultured Acetobacteraceae bacterium</name>
    <dbReference type="NCBI Taxonomy" id="169975"/>
    <lineage>
        <taxon>Bacteria</taxon>
        <taxon>Pseudomonadati</taxon>
        <taxon>Pseudomonadota</taxon>
        <taxon>Alphaproteobacteria</taxon>
        <taxon>Acetobacterales</taxon>
        <taxon>Acetobacteraceae</taxon>
        <taxon>environmental samples</taxon>
    </lineage>
</organism>
<evidence type="ECO:0000313" key="2">
    <source>
        <dbReference type="EMBL" id="CAA9266425.1"/>
    </source>
</evidence>
<feature type="non-terminal residue" evidence="2">
    <location>
        <position position="1"/>
    </location>
</feature>
<feature type="compositionally biased region" description="Basic and acidic residues" evidence="1">
    <location>
        <begin position="162"/>
        <end position="183"/>
    </location>
</feature>
<name>A0A6J4J2G6_9PROT</name>
<sequence>HHPAGHQRQRHLHDPLAEPLARHPPGPALLPGGLRRPHRQPGDAGGPGAARERGAGGQRRLVHPCVRHGGAAAARRRGLAPRPADRRLVPALRRAAALHRAADAGSLARGVGAAQRADGPDRGQLHQRPDREALRPRPAGGRVRAGGRAGADGGLPPADAPGHAERLRAGDAERRHDHRDGGHGRLALDAGGNRHRRGGDGAADGLADRQHLRLGRLQRDLHLREHRRGAGGDELHRRAAHRPGPARRRAAPRAARGDPLRGRALRLRAGERRVGGAGPPHPSGRARRARGPLRRRQVHHGEPAARLLPAGGRTDHRGRAGRRGGDAGIAPRRGGRRHPGHGAAAPFHPRQHPLRPAGGDGGRDRGGGGARGGGRLHPRVARLARPRGLRRPRGRARRQALGRAAPARGHRPRAVEGRAHPGAGRGDKRAGLGSRGGDPGAALLLDGGQDGDRHRAPPVHHRAHGPAGGAGRGPHPGGRLARGAAAPRRRVRAAVAAAERRLRPRRGAV</sequence>
<accession>A0A6J4J2G6</accession>
<feature type="compositionally biased region" description="Basic residues" evidence="1">
    <location>
        <begin position="1"/>
        <end position="11"/>
    </location>
</feature>
<feature type="non-terminal residue" evidence="2">
    <location>
        <position position="509"/>
    </location>
</feature>
<dbReference type="AlphaFoldDB" id="A0A6J4J2G6"/>
<feature type="compositionally biased region" description="Basic residues" evidence="1">
    <location>
        <begin position="374"/>
        <end position="400"/>
    </location>
</feature>
<protein>
    <submittedName>
        <fullName evidence="2">Efflux ABC transporter, permease/ATP-binding protein Atu2242</fullName>
    </submittedName>
</protein>
<feature type="compositionally biased region" description="Basic and acidic residues" evidence="1">
    <location>
        <begin position="118"/>
        <end position="135"/>
    </location>
</feature>
<dbReference type="EMBL" id="CADCTL010000201">
    <property type="protein sequence ID" value="CAA9266425.1"/>
    <property type="molecule type" value="Genomic_DNA"/>
</dbReference>
<feature type="compositionally biased region" description="Basic residues" evidence="1">
    <location>
        <begin position="284"/>
        <end position="298"/>
    </location>
</feature>
<feature type="region of interest" description="Disordered" evidence="1">
    <location>
        <begin position="101"/>
        <end position="509"/>
    </location>
</feature>
<reference evidence="2" key="1">
    <citation type="submission" date="2020-02" db="EMBL/GenBank/DDBJ databases">
        <authorList>
            <person name="Meier V. D."/>
        </authorList>
    </citation>
    <scope>NUCLEOTIDE SEQUENCE</scope>
    <source>
        <strain evidence="2">AVDCRST_MAG04</strain>
    </source>
</reference>
<gene>
    <name evidence="2" type="ORF">AVDCRST_MAG04-2865</name>
</gene>
<keyword evidence="2" id="KW-0067">ATP-binding</keyword>
<evidence type="ECO:0000256" key="1">
    <source>
        <dbReference type="SAM" id="MobiDB-lite"/>
    </source>
</evidence>
<feature type="compositionally biased region" description="Basic residues" evidence="1">
    <location>
        <begin position="238"/>
        <end position="251"/>
    </location>
</feature>
<feature type="compositionally biased region" description="Low complexity" evidence="1">
    <location>
        <begin position="477"/>
        <end position="486"/>
    </location>
</feature>
<keyword evidence="2" id="KW-0547">Nucleotide-binding</keyword>
<feature type="compositionally biased region" description="Gly residues" evidence="1">
    <location>
        <begin position="466"/>
        <end position="476"/>
    </location>
</feature>
<feature type="compositionally biased region" description="Gly residues" evidence="1">
    <location>
        <begin position="143"/>
        <end position="153"/>
    </location>
</feature>